<dbReference type="InterPro" id="IPR002145">
    <property type="entry name" value="CopG"/>
</dbReference>
<dbReference type="AlphaFoldDB" id="A0AAE6BHX8"/>
<dbReference type="SUPFAM" id="SSF47598">
    <property type="entry name" value="Ribbon-helix-helix"/>
    <property type="match status" value="1"/>
</dbReference>
<feature type="domain" description="Ribbon-helix-helix protein CopG" evidence="1">
    <location>
        <begin position="32"/>
        <end position="67"/>
    </location>
</feature>
<protein>
    <submittedName>
        <fullName evidence="2">Ribbon-helix-helix protein, CopG family</fullName>
    </submittedName>
</protein>
<evidence type="ECO:0000313" key="3">
    <source>
        <dbReference type="Proteomes" id="UP000298579"/>
    </source>
</evidence>
<dbReference type="Proteomes" id="UP000298579">
    <property type="component" value="Plasmid pAtCFBP5877c"/>
</dbReference>
<dbReference type="EMBL" id="CP039901">
    <property type="protein sequence ID" value="QCL82914.1"/>
    <property type="molecule type" value="Genomic_DNA"/>
</dbReference>
<dbReference type="Pfam" id="PF01402">
    <property type="entry name" value="RHH_1"/>
    <property type="match status" value="1"/>
</dbReference>
<sequence>MSRLEPTSTTERVNALRARRRAAGRVILTTDLPSELIDCLDRIKEGRGVSSRAPLVEEALRLLIEKETGA</sequence>
<dbReference type="InterPro" id="IPR010985">
    <property type="entry name" value="Ribbon_hlx_hlx"/>
</dbReference>
<organism evidence="2 3">
    <name type="scientific">Agrobacterium tumefaciens</name>
    <dbReference type="NCBI Taxonomy" id="358"/>
    <lineage>
        <taxon>Bacteria</taxon>
        <taxon>Pseudomonadati</taxon>
        <taxon>Pseudomonadota</taxon>
        <taxon>Alphaproteobacteria</taxon>
        <taxon>Hyphomicrobiales</taxon>
        <taxon>Rhizobiaceae</taxon>
        <taxon>Rhizobium/Agrobacterium group</taxon>
        <taxon>Agrobacterium</taxon>
        <taxon>Agrobacterium tumefaciens complex</taxon>
    </lineage>
</organism>
<accession>A0AAE6BHX8</accession>
<geneLocation type="plasmid" evidence="3">
    <name>patcfbp5877c</name>
</geneLocation>
<dbReference type="GO" id="GO:0006355">
    <property type="term" value="P:regulation of DNA-templated transcription"/>
    <property type="evidence" value="ECO:0007669"/>
    <property type="project" value="InterPro"/>
</dbReference>
<evidence type="ECO:0000259" key="1">
    <source>
        <dbReference type="Pfam" id="PF01402"/>
    </source>
</evidence>
<keyword evidence="2" id="KW-0614">Plasmid</keyword>
<proteinExistence type="predicted"/>
<name>A0AAE6BHX8_AGRTU</name>
<reference evidence="2 3" key="1">
    <citation type="submission" date="2019-04" db="EMBL/GenBank/DDBJ databases">
        <title>Complete genome sequence of Agrobacterium tumefaciens CFBP5877.</title>
        <authorList>
            <person name="Huang Y.-Y."/>
            <person name="Chiang H.-Y."/>
            <person name="Chou L."/>
            <person name="Lai E.-M."/>
            <person name="Kuo C.-H."/>
        </authorList>
    </citation>
    <scope>NUCLEOTIDE SEQUENCE [LARGE SCALE GENOMIC DNA]</scope>
    <source>
        <strain evidence="2 3">CFBP5877</strain>
        <plasmid evidence="3">patcfbp5877c</plasmid>
    </source>
</reference>
<dbReference type="RefSeq" id="WP_080515927.1">
    <property type="nucleotide sequence ID" value="NZ_CP039901.1"/>
</dbReference>
<evidence type="ECO:0000313" key="2">
    <source>
        <dbReference type="EMBL" id="QCL82914.1"/>
    </source>
</evidence>
<gene>
    <name evidence="2" type="ORF">CFBP5877_27790</name>
</gene>